<reference evidence="2" key="1">
    <citation type="submission" date="2024-02" db="EMBL/GenBank/DDBJ databases">
        <title>Tomenella chthoni gen. nov. sp. nov., a member of the family Jonesiaceae isolated from bat guano.</title>
        <authorList>
            <person name="Miller S.L."/>
            <person name="King J."/>
            <person name="Sankaranarayanan K."/>
            <person name="Lawson P.A."/>
        </authorList>
    </citation>
    <scope>NUCLEOTIDE SEQUENCE</scope>
    <source>
        <strain evidence="2">BS-20</strain>
    </source>
</reference>
<organism evidence="2">
    <name type="scientific">Jonesiaceae bacterium BS-20</name>
    <dbReference type="NCBI Taxonomy" id="3120821"/>
    <lineage>
        <taxon>Bacteria</taxon>
        <taxon>Bacillati</taxon>
        <taxon>Actinomycetota</taxon>
        <taxon>Actinomycetes</taxon>
        <taxon>Micrococcales</taxon>
        <taxon>Jonesiaceae</taxon>
    </lineage>
</organism>
<evidence type="ECO:0000313" key="2">
    <source>
        <dbReference type="EMBL" id="XBH20194.1"/>
    </source>
</evidence>
<name>A0AAU7DQI4_9MICO</name>
<keyword evidence="1" id="KW-0812">Transmembrane</keyword>
<accession>A0AAU7DQI4</accession>
<sequence>MNSGNLEVVFAPLSLLVFLTATFVLGWACLFAFRDRAVILKQLWAAAVVEGLLLIQVVTSAIGLAGHTRPDFAAWEFWGYVVTALIILPGAALWAFAERTKWSSVVLAVGAFTVIFLQFRLIQLWG</sequence>
<keyword evidence="1" id="KW-0472">Membrane</keyword>
<feature type="transmembrane region" description="Helical" evidence="1">
    <location>
        <begin position="104"/>
        <end position="125"/>
    </location>
</feature>
<feature type="transmembrane region" description="Helical" evidence="1">
    <location>
        <begin position="12"/>
        <end position="31"/>
    </location>
</feature>
<evidence type="ECO:0008006" key="3">
    <source>
        <dbReference type="Google" id="ProtNLM"/>
    </source>
</evidence>
<gene>
    <name evidence="2" type="ORF">V5R04_07970</name>
</gene>
<protein>
    <recommendedName>
        <fullName evidence="3">Integral membrane protein</fullName>
    </recommendedName>
</protein>
<dbReference type="AlphaFoldDB" id="A0AAU7DQI4"/>
<evidence type="ECO:0000256" key="1">
    <source>
        <dbReference type="SAM" id="Phobius"/>
    </source>
</evidence>
<proteinExistence type="predicted"/>
<dbReference type="EMBL" id="CP146203">
    <property type="protein sequence ID" value="XBH20194.1"/>
    <property type="molecule type" value="Genomic_DNA"/>
</dbReference>
<feature type="transmembrane region" description="Helical" evidence="1">
    <location>
        <begin position="77"/>
        <end position="97"/>
    </location>
</feature>
<keyword evidence="1" id="KW-1133">Transmembrane helix</keyword>
<feature type="transmembrane region" description="Helical" evidence="1">
    <location>
        <begin position="43"/>
        <end position="65"/>
    </location>
</feature>